<keyword evidence="2 6" id="KW-0028">Amino-acid biosynthesis</keyword>
<evidence type="ECO:0000256" key="1">
    <source>
        <dbReference type="ARBA" id="ARBA00009667"/>
    </source>
</evidence>
<evidence type="ECO:0000313" key="8">
    <source>
        <dbReference type="Proteomes" id="UP000030487"/>
    </source>
</evidence>
<gene>
    <name evidence="7" type="ORF">CD31_05835</name>
</gene>
<comment type="similarity">
    <text evidence="1 6">Belongs to the HisA/HisF family.</text>
</comment>
<evidence type="ECO:0000256" key="4">
    <source>
        <dbReference type="ARBA" id="ARBA00023235"/>
    </source>
</evidence>
<accession>A0ABR4Y2V2</accession>
<dbReference type="GO" id="GO:0016853">
    <property type="term" value="F:isomerase activity"/>
    <property type="evidence" value="ECO:0007669"/>
    <property type="project" value="UniProtKB-KW"/>
</dbReference>
<dbReference type="RefSeq" id="WP_036076247.1">
    <property type="nucleotide sequence ID" value="NZ_AVCW01000017.1"/>
</dbReference>
<comment type="caution">
    <text evidence="7">The sequence shown here is derived from an EMBL/GenBank/DDBJ whole genome shotgun (WGS) entry which is preliminary data.</text>
</comment>
<dbReference type="Proteomes" id="UP000030487">
    <property type="component" value="Unassembled WGS sequence"/>
</dbReference>
<dbReference type="InterPro" id="IPR011060">
    <property type="entry name" value="RibuloseP-bd_barrel"/>
</dbReference>
<dbReference type="InterPro" id="IPR013785">
    <property type="entry name" value="Aldolase_TIM"/>
</dbReference>
<reference evidence="7 8" key="1">
    <citation type="submission" date="2014-02" db="EMBL/GenBank/DDBJ databases">
        <title>Draft genome sequence of Lysinibacillus boronitolerans NBRC 103108.</title>
        <authorList>
            <person name="Zhang F."/>
            <person name="Wang G."/>
            <person name="Zhang L."/>
        </authorList>
    </citation>
    <scope>NUCLEOTIDE SEQUENCE [LARGE SCALE GENOMIC DNA]</scope>
    <source>
        <strain evidence="7 8">NBRC 103108</strain>
    </source>
</reference>
<organism evidence="7 8">
    <name type="scientific">Lysinibacillus boronitolerans JCM 21713 = 10a = NBRC 103108</name>
    <dbReference type="NCBI Taxonomy" id="1294264"/>
    <lineage>
        <taxon>Bacteria</taxon>
        <taxon>Bacillati</taxon>
        <taxon>Bacillota</taxon>
        <taxon>Bacilli</taxon>
        <taxon>Bacillales</taxon>
        <taxon>Bacillaceae</taxon>
        <taxon>Lysinibacillus</taxon>
    </lineage>
</organism>
<dbReference type="PANTHER" id="PTHR43090">
    <property type="entry name" value="1-(5-PHOSPHORIBOSYL)-5-[(5-PHOSPHORIBOSYLAMINO)METHYLIDENEAMINO] IMIDAZOLE-4-CARBOXAMIDE ISOMERASE"/>
    <property type="match status" value="1"/>
</dbReference>
<dbReference type="NCBIfam" id="TIGR02129">
    <property type="entry name" value="hisA_euk"/>
    <property type="match status" value="1"/>
</dbReference>
<name>A0ABR4Y2V2_9BACI</name>
<dbReference type="InterPro" id="IPR044524">
    <property type="entry name" value="Isoase_HisA-like"/>
</dbReference>
<dbReference type="PANTHER" id="PTHR43090:SF2">
    <property type="entry name" value="1-(5-PHOSPHORIBOSYL)-5-[(5-PHOSPHORIBOSYLAMINO)METHYLIDENEAMINO] IMIDAZOLE-4-CARBOXAMIDE ISOMERASE"/>
    <property type="match status" value="1"/>
</dbReference>
<dbReference type="EMBL" id="JPVR01000065">
    <property type="protein sequence ID" value="KGR87654.1"/>
    <property type="molecule type" value="Genomic_DNA"/>
</dbReference>
<keyword evidence="3 6" id="KW-0368">Histidine biosynthesis</keyword>
<keyword evidence="8" id="KW-1185">Reference proteome</keyword>
<evidence type="ECO:0000256" key="3">
    <source>
        <dbReference type="ARBA" id="ARBA00023102"/>
    </source>
</evidence>
<dbReference type="InterPro" id="IPR006062">
    <property type="entry name" value="His_biosynth"/>
</dbReference>
<evidence type="ECO:0000256" key="2">
    <source>
        <dbReference type="ARBA" id="ARBA00022605"/>
    </source>
</evidence>
<dbReference type="SUPFAM" id="SSF51366">
    <property type="entry name" value="Ribulose-phoshate binding barrel"/>
    <property type="match status" value="1"/>
</dbReference>
<dbReference type="InterPro" id="IPR011858">
    <property type="entry name" value="His6/HISN3"/>
</dbReference>
<protein>
    <submittedName>
        <fullName evidence="7">Phosphoribosylformimino-5-aminoimidazole carboxamide ribotide isomerase</fullName>
    </submittedName>
</protein>
<sequence length="255" mass="27865">MEFRPCIDLHDGKVKQIVGSTLGYTNQAVVENFISQHDASYYAQMFAQDRLTGGHVIMLGSGNEDAALSALTAYPQGLQIGGGITSDNAQKYIDAGASHVIVTSYIFHDGQLDLARLKHLNQLIGKEHLVIDLSCKMRDGKWFVMTDKWTTFSHFEVNAASIAYIEDFCDELLIHAVDVEGKKGGMQESLVQDLAAWTSIPTTYAGGVRSIEDLEKFNQLANGKLHVTIGSALSIFGGNLPYTDVVEYCKKGGIL</sequence>
<evidence type="ECO:0000256" key="6">
    <source>
        <dbReference type="RuleBase" id="RU003657"/>
    </source>
</evidence>
<comment type="pathway">
    <text evidence="5">Amino-acid biosynthesis.</text>
</comment>
<dbReference type="Pfam" id="PF00977">
    <property type="entry name" value="His_biosynth"/>
    <property type="match status" value="1"/>
</dbReference>
<keyword evidence="4 7" id="KW-0413">Isomerase</keyword>
<dbReference type="Gene3D" id="3.20.20.70">
    <property type="entry name" value="Aldolase class I"/>
    <property type="match status" value="1"/>
</dbReference>
<proteinExistence type="inferred from homology"/>
<evidence type="ECO:0000313" key="7">
    <source>
        <dbReference type="EMBL" id="KGR87654.1"/>
    </source>
</evidence>
<evidence type="ECO:0000256" key="5">
    <source>
        <dbReference type="ARBA" id="ARBA00029440"/>
    </source>
</evidence>
<dbReference type="CDD" id="cd04723">
    <property type="entry name" value="HisA_HisF"/>
    <property type="match status" value="1"/>
</dbReference>